<dbReference type="Pfam" id="PF06974">
    <property type="entry name" value="WS_DGAT_C"/>
    <property type="match status" value="1"/>
</dbReference>
<dbReference type="InterPro" id="IPR009721">
    <property type="entry name" value="O-acyltransferase_WSD1_C"/>
</dbReference>
<keyword evidence="4" id="KW-1185">Reference proteome</keyword>
<feature type="region of interest" description="Disordered" evidence="1">
    <location>
        <begin position="423"/>
        <end position="450"/>
    </location>
</feature>
<dbReference type="InterPro" id="IPR045034">
    <property type="entry name" value="O-acyltransferase_WSD1-like"/>
</dbReference>
<evidence type="ECO:0000313" key="3">
    <source>
        <dbReference type="EMBL" id="GAA4825746.1"/>
    </source>
</evidence>
<protein>
    <recommendedName>
        <fullName evidence="2">O-acyltransferase WSD1 C-terminal domain-containing protein</fullName>
    </recommendedName>
</protein>
<organism evidence="3 4">
    <name type="scientific">Tomitella cavernea</name>
    <dbReference type="NCBI Taxonomy" id="1387982"/>
    <lineage>
        <taxon>Bacteria</taxon>
        <taxon>Bacillati</taxon>
        <taxon>Actinomycetota</taxon>
        <taxon>Actinomycetes</taxon>
        <taxon>Mycobacteriales</taxon>
        <taxon>Tomitella</taxon>
    </lineage>
</organism>
<dbReference type="PANTHER" id="PTHR31650">
    <property type="entry name" value="O-ACYLTRANSFERASE (WSD1-LIKE) FAMILY PROTEIN"/>
    <property type="match status" value="1"/>
</dbReference>
<feature type="domain" description="O-acyltransferase WSD1 C-terminal" evidence="2">
    <location>
        <begin position="94"/>
        <end position="238"/>
    </location>
</feature>
<evidence type="ECO:0000256" key="1">
    <source>
        <dbReference type="SAM" id="MobiDB-lite"/>
    </source>
</evidence>
<sequence length="450" mass="46246">MRGRGGPLALAPARTVFSGPIGGPRRYAARSWPFERLRLVAKSADATVGEVIVAMSGGALRTYLRERGALPGRALTATVPVSLRPDDRGDGGGGNRIGALACTLATDLADPAARLAAIRTALRGGKDLFAAHSRAQVLAMSALGAAPLAAGMLTGRPWFSPAPAVMISNIPGPSRPLYWNGARLDALYPASVPVDGQALNITCASTGDAIHFGLTACRTAAADLSALPEHLDTALAALERAATLRCACRAPPHPAPVPRRTPPTMTRTPLHRHTARRAAAPPDGPILAPAPDAAAPATAGELLALTQTALDTAAADSRRLGIIHLDLTDALPPSAGGSLLGGRGQVADRIRSHLVPADVLAALGENDYAVLHAGTALGIVTLADAITTDLTRPGSPGDHDTLSVDIAIATSPRDTARGLLDRARIDTGRHRPAATPASAGSRRPTRRHAR</sequence>
<dbReference type="Proteomes" id="UP001500839">
    <property type="component" value="Unassembled WGS sequence"/>
</dbReference>
<proteinExistence type="predicted"/>
<evidence type="ECO:0000259" key="2">
    <source>
        <dbReference type="Pfam" id="PF06974"/>
    </source>
</evidence>
<gene>
    <name evidence="3" type="ORF">GCM10023353_38580</name>
</gene>
<accession>A0ABP9D668</accession>
<reference evidence="4" key="1">
    <citation type="journal article" date="2019" name="Int. J. Syst. Evol. Microbiol.">
        <title>The Global Catalogue of Microorganisms (GCM) 10K type strain sequencing project: providing services to taxonomists for standard genome sequencing and annotation.</title>
        <authorList>
            <consortium name="The Broad Institute Genomics Platform"/>
            <consortium name="The Broad Institute Genome Sequencing Center for Infectious Disease"/>
            <person name="Wu L."/>
            <person name="Ma J."/>
        </authorList>
    </citation>
    <scope>NUCLEOTIDE SEQUENCE [LARGE SCALE GENOMIC DNA]</scope>
    <source>
        <strain evidence="4">JCM 18542</strain>
    </source>
</reference>
<name>A0ABP9D668_9ACTN</name>
<dbReference type="EMBL" id="BAABKQ010000002">
    <property type="protein sequence ID" value="GAA4825746.1"/>
    <property type="molecule type" value="Genomic_DNA"/>
</dbReference>
<dbReference type="PANTHER" id="PTHR31650:SF1">
    <property type="entry name" value="WAX ESTER SYNTHASE_DIACYLGLYCEROL ACYLTRANSFERASE 4-RELATED"/>
    <property type="match status" value="1"/>
</dbReference>
<comment type="caution">
    <text evidence="3">The sequence shown here is derived from an EMBL/GenBank/DDBJ whole genome shotgun (WGS) entry which is preliminary data.</text>
</comment>
<evidence type="ECO:0000313" key="4">
    <source>
        <dbReference type="Proteomes" id="UP001500839"/>
    </source>
</evidence>